<feature type="coiled-coil region" evidence="2">
    <location>
        <begin position="270"/>
        <end position="297"/>
    </location>
</feature>
<dbReference type="OrthoDB" id="425555at2759"/>
<dbReference type="GO" id="GO:0019905">
    <property type="term" value="F:syntaxin binding"/>
    <property type="evidence" value="ECO:0007669"/>
    <property type="project" value="InterPro"/>
</dbReference>
<gene>
    <name evidence="4" type="ORF">GSTENG00035769001</name>
</gene>
<reference evidence="4" key="2">
    <citation type="submission" date="2004-02" db="EMBL/GenBank/DDBJ databases">
        <authorList>
            <consortium name="Genoscope"/>
            <consortium name="Whitehead Institute Centre for Genome Research"/>
        </authorList>
    </citation>
    <scope>NUCLEOTIDE SEQUENCE</scope>
</reference>
<dbReference type="Pfam" id="PF09728">
    <property type="entry name" value="Taxilin"/>
    <property type="match status" value="2"/>
</dbReference>
<evidence type="ECO:0000256" key="3">
    <source>
        <dbReference type="SAM" id="MobiDB-lite"/>
    </source>
</evidence>
<feature type="compositionally biased region" description="Basic residues" evidence="3">
    <location>
        <begin position="415"/>
        <end position="436"/>
    </location>
</feature>
<proteinExistence type="inferred from homology"/>
<keyword evidence="2" id="KW-0175">Coiled coil</keyword>
<comment type="similarity">
    <text evidence="1">Belongs to the taxilin family.</text>
</comment>
<dbReference type="PANTHER" id="PTHR16127">
    <property type="entry name" value="TAXILIN"/>
    <property type="match status" value="1"/>
</dbReference>
<evidence type="ECO:0000313" key="4">
    <source>
        <dbReference type="EMBL" id="CAG13215.1"/>
    </source>
</evidence>
<feature type="coiled-coil region" evidence="2">
    <location>
        <begin position="106"/>
        <end position="171"/>
    </location>
</feature>
<feature type="compositionally biased region" description="Polar residues" evidence="3">
    <location>
        <begin position="1"/>
        <end position="11"/>
    </location>
</feature>
<sequence length="528" mass="59865">METLQEGSPATSGPEASPVLGHKIDLTEDLSQQLEDIISTYQADETPVELEDAEEVTSVKEADARKEQKLEKKMLKNLGKEAMLLMQSLNKLSTPEQKLEAIIKKHAELLEEHRSDQKQLKVLQRKLFQVMKEKDQLQSEHSRAVLARSKLEGLCRELQRHNKTLKEVTSAGFKHGCVREKVVYLNLPPERQEETLQRCREDDLKRKEITTHFQGTLSEIQAQIEEHSNRNTKLCQENGALAEKLKGLISKYDQREANLEKVFKHRDLKEKLLETKLAQANVILKEAEEKHRLEKELMLKQVSEYKMQVKVVKEQEADMKTQVQAWSGAGESLLSRRLSSSFLLLLLLSLTCTPRSLMKSRGPFQRVTASTAASNRTWTKKRSKKKNLSWSPSGTRSWRVCAELCRTRGGTFTRSCRKRHLSPKAARQQRRRRRRPPQPLKTTPQSGIAQLPWSAHPREPAGQGAGQTEGRAGPSEADRQLLHSLSCPACRNRPQPITAGDRGHQDRGGPGGHGRRIPETERTGNGVC</sequence>
<dbReference type="InterPro" id="IPR026183">
    <property type="entry name" value="Taxilin_fam"/>
</dbReference>
<feature type="region of interest" description="Disordered" evidence="3">
    <location>
        <begin position="363"/>
        <end position="394"/>
    </location>
</feature>
<dbReference type="KEGG" id="tng:GSTEN00035769G001"/>
<protein>
    <submittedName>
        <fullName evidence="4">(spotted green pufferfish) hypothetical protein</fullName>
    </submittedName>
</protein>
<evidence type="ECO:0000256" key="2">
    <source>
        <dbReference type="SAM" id="Coils"/>
    </source>
</evidence>
<name>Q4REG7_TETNG</name>
<feature type="region of interest" description="Disordered" evidence="3">
    <location>
        <begin position="415"/>
        <end position="528"/>
    </location>
</feature>
<evidence type="ECO:0000256" key="1">
    <source>
        <dbReference type="ARBA" id="ARBA00009550"/>
    </source>
</evidence>
<comment type="caution">
    <text evidence="4">The sequence shown here is derived from an EMBL/GenBank/DDBJ whole genome shotgun (WGS) entry which is preliminary data.</text>
</comment>
<dbReference type="AlphaFoldDB" id="Q4REG7"/>
<dbReference type="PANTHER" id="PTHR16127:SF15">
    <property type="entry name" value="TAXILIN BETA B"/>
    <property type="match status" value="1"/>
</dbReference>
<feature type="compositionally biased region" description="Polar residues" evidence="3">
    <location>
        <begin position="367"/>
        <end position="377"/>
    </location>
</feature>
<accession>Q4REG7</accession>
<reference evidence="4" key="1">
    <citation type="journal article" date="2004" name="Nature">
        <title>Genome duplication in the teleost fish Tetraodon nigroviridis reveals the early vertebrate proto-karyotype.</title>
        <authorList>
            <person name="Jaillon O."/>
            <person name="Aury J.-M."/>
            <person name="Brunet F."/>
            <person name="Petit J.-L."/>
            <person name="Stange-Thomann N."/>
            <person name="Mauceli E."/>
            <person name="Bouneau L."/>
            <person name="Fischer C."/>
            <person name="Ozouf-Costaz C."/>
            <person name="Bernot A."/>
            <person name="Nicaud S."/>
            <person name="Jaffe D."/>
            <person name="Fisher S."/>
            <person name="Lutfalla G."/>
            <person name="Dossat C."/>
            <person name="Segurens B."/>
            <person name="Dasilva C."/>
            <person name="Salanoubat M."/>
            <person name="Levy M."/>
            <person name="Boudet N."/>
            <person name="Castellano S."/>
            <person name="Anthouard V."/>
            <person name="Jubin C."/>
            <person name="Castelli V."/>
            <person name="Katinka M."/>
            <person name="Vacherie B."/>
            <person name="Biemont C."/>
            <person name="Skalli Z."/>
            <person name="Cattolico L."/>
            <person name="Poulain J."/>
            <person name="De Berardinis V."/>
            <person name="Cruaud C."/>
            <person name="Duprat S."/>
            <person name="Brottier P."/>
            <person name="Coutanceau J.-P."/>
            <person name="Gouzy J."/>
            <person name="Parra G."/>
            <person name="Lardier G."/>
            <person name="Chapple C."/>
            <person name="McKernan K.J."/>
            <person name="McEwan P."/>
            <person name="Bosak S."/>
            <person name="Kellis M."/>
            <person name="Volff J.-N."/>
            <person name="Guigo R."/>
            <person name="Zody M.C."/>
            <person name="Mesirov J."/>
            <person name="Lindblad-Toh K."/>
            <person name="Birren B."/>
            <person name="Nusbaum C."/>
            <person name="Kahn D."/>
            <person name="Robinson-Rechavi M."/>
            <person name="Laudet V."/>
            <person name="Schachter V."/>
            <person name="Quetier F."/>
            <person name="Saurin W."/>
            <person name="Scarpelli C."/>
            <person name="Wincker P."/>
            <person name="Lander E.S."/>
            <person name="Weissenbach J."/>
            <person name="Roest Crollius H."/>
        </authorList>
    </citation>
    <scope>NUCLEOTIDE SEQUENCE [LARGE SCALE GENOMIC DNA]</scope>
</reference>
<dbReference type="EMBL" id="CAAE01015123">
    <property type="protein sequence ID" value="CAG13215.1"/>
    <property type="molecule type" value="Genomic_DNA"/>
</dbReference>
<organism evidence="4">
    <name type="scientific">Tetraodon nigroviridis</name>
    <name type="common">Spotted green pufferfish</name>
    <name type="synonym">Chelonodon nigroviridis</name>
    <dbReference type="NCBI Taxonomy" id="99883"/>
    <lineage>
        <taxon>Eukaryota</taxon>
        <taxon>Metazoa</taxon>
        <taxon>Chordata</taxon>
        <taxon>Craniata</taxon>
        <taxon>Vertebrata</taxon>
        <taxon>Euteleostomi</taxon>
        <taxon>Actinopterygii</taxon>
        <taxon>Neopterygii</taxon>
        <taxon>Teleostei</taxon>
        <taxon>Neoteleostei</taxon>
        <taxon>Acanthomorphata</taxon>
        <taxon>Eupercaria</taxon>
        <taxon>Tetraodontiformes</taxon>
        <taxon>Tetradontoidea</taxon>
        <taxon>Tetraodontidae</taxon>
        <taxon>Tetraodon</taxon>
    </lineage>
</organism>
<feature type="compositionally biased region" description="Basic residues" evidence="3">
    <location>
        <begin position="378"/>
        <end position="387"/>
    </location>
</feature>
<feature type="region of interest" description="Disordered" evidence="3">
    <location>
        <begin position="1"/>
        <end position="22"/>
    </location>
</feature>